<reference evidence="3" key="1">
    <citation type="submission" date="2023-11" db="EMBL/GenBank/DDBJ databases">
        <title>Genome Sequence of Bacillus pseudomycoides stain BUPM19.</title>
        <authorList>
            <person name="Farhat A."/>
        </authorList>
    </citation>
    <scope>NUCLEOTIDE SEQUENCE [LARGE SCALE GENOMIC DNA]</scope>
    <source>
        <strain evidence="3">BUPM19</strain>
    </source>
</reference>
<keyword evidence="3" id="KW-1185">Reference proteome</keyword>
<dbReference type="InterPro" id="IPR039563">
    <property type="entry name" value="Peptidase_C39_single_dom"/>
</dbReference>
<dbReference type="PIRSF" id="PIRSF032442">
    <property type="entry name" value="UCP032442"/>
    <property type="match status" value="1"/>
</dbReference>
<dbReference type="PANTHER" id="PTHR37806:SF1">
    <property type="entry name" value="PEPTIDASE C39-LIKE DOMAIN-CONTAINING PROTEIN"/>
    <property type="match status" value="1"/>
</dbReference>
<dbReference type="InterPro" id="IPR016997">
    <property type="entry name" value="UCP032442"/>
</dbReference>
<accession>A0ABU5JWG2</accession>
<feature type="domain" description="Peptidase C39-like" evidence="1">
    <location>
        <begin position="80"/>
        <end position="240"/>
    </location>
</feature>
<comment type="caution">
    <text evidence="2">The sequence shown here is derived from an EMBL/GenBank/DDBJ whole genome shotgun (WGS) entry which is preliminary data.</text>
</comment>
<evidence type="ECO:0000259" key="1">
    <source>
        <dbReference type="Pfam" id="PF13529"/>
    </source>
</evidence>
<proteinExistence type="predicted"/>
<name>A0ABU5JWG2_9BACI</name>
<dbReference type="EMBL" id="JAXOVW010000021">
    <property type="protein sequence ID" value="MDZ5607750.1"/>
    <property type="molecule type" value="Genomic_DNA"/>
</dbReference>
<dbReference type="Gene3D" id="3.90.70.10">
    <property type="entry name" value="Cysteine proteinases"/>
    <property type="match status" value="1"/>
</dbReference>
<protein>
    <submittedName>
        <fullName evidence="2">C39 family peptidase</fullName>
    </submittedName>
</protein>
<dbReference type="PANTHER" id="PTHR37806">
    <property type="entry name" value="LMO0724 PROTEIN"/>
    <property type="match status" value="1"/>
</dbReference>
<evidence type="ECO:0000313" key="3">
    <source>
        <dbReference type="Proteomes" id="UP001291930"/>
    </source>
</evidence>
<evidence type="ECO:0000313" key="2">
    <source>
        <dbReference type="EMBL" id="MDZ5607750.1"/>
    </source>
</evidence>
<dbReference type="CDD" id="cd02549">
    <property type="entry name" value="Peptidase_C39A"/>
    <property type="match status" value="1"/>
</dbReference>
<dbReference type="Pfam" id="PF13529">
    <property type="entry name" value="Peptidase_C39_2"/>
    <property type="match status" value="1"/>
</dbReference>
<dbReference type="Proteomes" id="UP001291930">
    <property type="component" value="Unassembled WGS sequence"/>
</dbReference>
<sequence length="273" mass="30739">MMRNWKMYICVIVLGIFICSVYMKRSDIIPVTKHVQKVKSIVSNQFVQEKSDKDQLITPVTQAQKKKTLVNADEEKVLLQNVPFIQQLPELDRGCEVTSLAMLLQYAGVSVDKMTLADEIPKVAFSNDGVRGNPNEGFVGNIYTFSESGYGVYHKPLFQLANKYLPNRAVDLTGENINEIYKTVKEGAPVVMITNATYAPLDEEEFDIWETDSGNVSITYNEHCILLVGYDQESVYIHDPLSDTSSVSVPRESFEQAWVQMGSQAISYVQNSK</sequence>
<organism evidence="2 3">
    <name type="scientific">Bacillus bingmayongensis</name>
    <dbReference type="NCBI Taxonomy" id="1150157"/>
    <lineage>
        <taxon>Bacteria</taxon>
        <taxon>Bacillati</taxon>
        <taxon>Bacillota</taxon>
        <taxon>Bacilli</taxon>
        <taxon>Bacillales</taxon>
        <taxon>Bacillaceae</taxon>
        <taxon>Bacillus</taxon>
    </lineage>
</organism>
<dbReference type="InterPro" id="IPR039564">
    <property type="entry name" value="Peptidase_C39-like"/>
</dbReference>
<gene>
    <name evidence="2" type="ORF">U2I54_11745</name>
</gene>